<comment type="caution">
    <text evidence="1">The sequence shown here is derived from an EMBL/GenBank/DDBJ whole genome shotgun (WGS) entry which is preliminary data.</text>
</comment>
<accession>A0A2G2V8Y5</accession>
<sequence>MPPSPANSLRRHLFFLLHMHRQHLPQASPTTAPMAIPLPSYPLQANSTTNGAVIDGDGQPSLHAAAPSSVLQSTSFSYPVNILQQQHSLDSSPIVISPDKVLAESVDSVDDEPVFPEPDRYLSDCETSLSTRRSCTELIHNISGLLSKIDPSKRSKLSYAK</sequence>
<gene>
    <name evidence="1" type="ORF">CQW23_30955</name>
</gene>
<dbReference type="Proteomes" id="UP000224567">
    <property type="component" value="Unassembled WGS sequence"/>
</dbReference>
<dbReference type="EMBL" id="MLFT02000110">
    <property type="protein sequence ID" value="PHT29450.1"/>
    <property type="molecule type" value="Genomic_DNA"/>
</dbReference>
<keyword evidence="2" id="KW-1185">Reference proteome</keyword>
<protein>
    <submittedName>
        <fullName evidence="1">Uncharacterized protein</fullName>
    </submittedName>
</protein>
<reference evidence="1 2" key="1">
    <citation type="journal article" date="2017" name="Genome Biol.">
        <title>New reference genome sequences of hot pepper reveal the massive evolution of plant disease-resistance genes by retroduplication.</title>
        <authorList>
            <person name="Kim S."/>
            <person name="Park J."/>
            <person name="Yeom S.I."/>
            <person name="Kim Y.M."/>
            <person name="Seo E."/>
            <person name="Kim K.T."/>
            <person name="Kim M.S."/>
            <person name="Lee J.M."/>
            <person name="Cheong K."/>
            <person name="Shin H.S."/>
            <person name="Kim S.B."/>
            <person name="Han K."/>
            <person name="Lee J."/>
            <person name="Park M."/>
            <person name="Lee H.A."/>
            <person name="Lee H.Y."/>
            <person name="Lee Y."/>
            <person name="Oh S."/>
            <person name="Lee J.H."/>
            <person name="Choi E."/>
            <person name="Choi E."/>
            <person name="Lee S.E."/>
            <person name="Jeon J."/>
            <person name="Kim H."/>
            <person name="Choi G."/>
            <person name="Song H."/>
            <person name="Lee J."/>
            <person name="Lee S.C."/>
            <person name="Kwon J.K."/>
            <person name="Lee H.Y."/>
            <person name="Koo N."/>
            <person name="Hong Y."/>
            <person name="Kim R.W."/>
            <person name="Kang W.H."/>
            <person name="Huh J.H."/>
            <person name="Kang B.C."/>
            <person name="Yang T.J."/>
            <person name="Lee Y.H."/>
            <person name="Bennetzen J.L."/>
            <person name="Choi D."/>
        </authorList>
    </citation>
    <scope>NUCLEOTIDE SEQUENCE [LARGE SCALE GENOMIC DNA]</scope>
    <source>
        <strain evidence="2">cv. PBC81</strain>
    </source>
</reference>
<evidence type="ECO:0000313" key="1">
    <source>
        <dbReference type="EMBL" id="PHT29450.1"/>
    </source>
</evidence>
<reference evidence="2" key="2">
    <citation type="journal article" date="2017" name="J. Anim. Genet.">
        <title>Multiple reference genome sequences of hot pepper reveal the massive evolution of plant disease resistance genes by retroduplication.</title>
        <authorList>
            <person name="Kim S."/>
            <person name="Park J."/>
            <person name="Yeom S.-I."/>
            <person name="Kim Y.-M."/>
            <person name="Seo E."/>
            <person name="Kim K.-T."/>
            <person name="Kim M.-S."/>
            <person name="Lee J.M."/>
            <person name="Cheong K."/>
            <person name="Shin H.-S."/>
            <person name="Kim S.-B."/>
            <person name="Han K."/>
            <person name="Lee J."/>
            <person name="Park M."/>
            <person name="Lee H.-A."/>
            <person name="Lee H.-Y."/>
            <person name="Lee Y."/>
            <person name="Oh S."/>
            <person name="Lee J.H."/>
            <person name="Choi E."/>
            <person name="Choi E."/>
            <person name="Lee S.E."/>
            <person name="Jeon J."/>
            <person name="Kim H."/>
            <person name="Choi G."/>
            <person name="Song H."/>
            <person name="Lee J."/>
            <person name="Lee S.-C."/>
            <person name="Kwon J.-K."/>
            <person name="Lee H.-Y."/>
            <person name="Koo N."/>
            <person name="Hong Y."/>
            <person name="Kim R.W."/>
            <person name="Kang W.-H."/>
            <person name="Huh J.H."/>
            <person name="Kang B.-C."/>
            <person name="Yang T.-J."/>
            <person name="Lee Y.-H."/>
            <person name="Bennetzen J.L."/>
            <person name="Choi D."/>
        </authorList>
    </citation>
    <scope>NUCLEOTIDE SEQUENCE [LARGE SCALE GENOMIC DNA]</scope>
    <source>
        <strain evidence="2">cv. PBC81</strain>
    </source>
</reference>
<dbReference type="OrthoDB" id="1928505at2759"/>
<name>A0A2G2V8Y5_CAPBA</name>
<dbReference type="AlphaFoldDB" id="A0A2G2V8Y5"/>
<evidence type="ECO:0000313" key="2">
    <source>
        <dbReference type="Proteomes" id="UP000224567"/>
    </source>
</evidence>
<proteinExistence type="predicted"/>
<organism evidence="1 2">
    <name type="scientific">Capsicum baccatum</name>
    <name type="common">Peruvian pepper</name>
    <dbReference type="NCBI Taxonomy" id="33114"/>
    <lineage>
        <taxon>Eukaryota</taxon>
        <taxon>Viridiplantae</taxon>
        <taxon>Streptophyta</taxon>
        <taxon>Embryophyta</taxon>
        <taxon>Tracheophyta</taxon>
        <taxon>Spermatophyta</taxon>
        <taxon>Magnoliopsida</taxon>
        <taxon>eudicotyledons</taxon>
        <taxon>Gunneridae</taxon>
        <taxon>Pentapetalae</taxon>
        <taxon>asterids</taxon>
        <taxon>lamiids</taxon>
        <taxon>Solanales</taxon>
        <taxon>Solanaceae</taxon>
        <taxon>Solanoideae</taxon>
        <taxon>Capsiceae</taxon>
        <taxon>Capsicum</taxon>
    </lineage>
</organism>